<dbReference type="EMBL" id="QRTF01000001">
    <property type="protein sequence ID" value="RGQ55995.1"/>
    <property type="molecule type" value="Genomic_DNA"/>
</dbReference>
<dbReference type="Proteomes" id="UP000049828">
    <property type="component" value="Unassembled WGS sequence"/>
</dbReference>
<sequence length="94" mass="10681">MRNRIVKVTEVVVRSAFYIISNYVFVSMGLSFHTQWISILFLLSMVWSTIDYGKSINEIIEKKVIAEILCICCIALSIAMAYFVGYIQGAFVSL</sequence>
<evidence type="ECO:0000313" key="3">
    <source>
        <dbReference type="EMBL" id="RGQ55995.1"/>
    </source>
</evidence>
<reference evidence="3 5" key="3">
    <citation type="submission" date="2018-08" db="EMBL/GenBank/DDBJ databases">
        <title>A genome reference for cultivated species of the human gut microbiota.</title>
        <authorList>
            <person name="Zou Y."/>
            <person name="Xue W."/>
            <person name="Luo G."/>
        </authorList>
    </citation>
    <scope>NUCLEOTIDE SEQUENCE [LARGE SCALE GENOMIC DNA]</scope>
    <source>
        <strain evidence="3 5">AF28-15</strain>
    </source>
</reference>
<accession>A0A0M6WQB7</accession>
<keyword evidence="1" id="KW-0472">Membrane</keyword>
<protein>
    <submittedName>
        <fullName evidence="2">Uncharacterized protein</fullName>
    </submittedName>
</protein>
<keyword evidence="1" id="KW-0812">Transmembrane</keyword>
<name>A0A0M6WQB7_9FIRM</name>
<dbReference type="RefSeq" id="WP_015534248.1">
    <property type="nucleotide sequence ID" value="NZ_CVRS01000078.1"/>
</dbReference>
<gene>
    <name evidence="3" type="ORF">DWY96_01420</name>
    <name evidence="2" type="ORF">RIL183_25491</name>
</gene>
<dbReference type="Proteomes" id="UP000283738">
    <property type="component" value="Unassembled WGS sequence"/>
</dbReference>
<evidence type="ECO:0000313" key="4">
    <source>
        <dbReference type="Proteomes" id="UP000049828"/>
    </source>
</evidence>
<feature type="transmembrane region" description="Helical" evidence="1">
    <location>
        <begin position="64"/>
        <end position="87"/>
    </location>
</feature>
<reference evidence="2" key="2">
    <citation type="submission" date="2015-05" db="EMBL/GenBank/DDBJ databases">
        <authorList>
            <person name="Wang D.B."/>
            <person name="Wang M."/>
        </authorList>
    </citation>
    <scope>NUCLEOTIDE SEQUENCE [LARGE SCALE GENOMIC DNA]</scope>
    <source>
        <strain evidence="2">L1-83</strain>
    </source>
</reference>
<proteinExistence type="predicted"/>
<evidence type="ECO:0000256" key="1">
    <source>
        <dbReference type="SAM" id="Phobius"/>
    </source>
</evidence>
<keyword evidence="1" id="KW-1133">Transmembrane helix</keyword>
<evidence type="ECO:0000313" key="5">
    <source>
        <dbReference type="Proteomes" id="UP000283738"/>
    </source>
</evidence>
<dbReference type="EMBL" id="CVRS01000078">
    <property type="protein sequence ID" value="CRL39639.1"/>
    <property type="molecule type" value="Genomic_DNA"/>
</dbReference>
<reference evidence="4" key="1">
    <citation type="submission" date="2015-05" db="EMBL/GenBank/DDBJ databases">
        <authorList>
            <consortium name="Pathogen Informatics"/>
        </authorList>
    </citation>
    <scope>NUCLEOTIDE SEQUENCE [LARGE SCALE GENOMIC DNA]</scope>
    <source>
        <strain evidence="4">L1-83</strain>
    </source>
</reference>
<keyword evidence="4" id="KW-1185">Reference proteome</keyword>
<organism evidence="2 4">
    <name type="scientific">Roseburia inulinivorans</name>
    <dbReference type="NCBI Taxonomy" id="360807"/>
    <lineage>
        <taxon>Bacteria</taxon>
        <taxon>Bacillati</taxon>
        <taxon>Bacillota</taxon>
        <taxon>Clostridia</taxon>
        <taxon>Lachnospirales</taxon>
        <taxon>Lachnospiraceae</taxon>
        <taxon>Roseburia</taxon>
    </lineage>
</organism>
<dbReference type="AlphaFoldDB" id="A0A0M6WQB7"/>
<evidence type="ECO:0000313" key="2">
    <source>
        <dbReference type="EMBL" id="CRL39639.1"/>
    </source>
</evidence>
<dbReference type="OrthoDB" id="2087339at2"/>